<keyword evidence="4" id="KW-1185">Reference proteome</keyword>
<evidence type="ECO:0000313" key="4">
    <source>
        <dbReference type="Proteomes" id="UP000507470"/>
    </source>
</evidence>
<dbReference type="OrthoDB" id="6145981at2759"/>
<dbReference type="AlphaFoldDB" id="A0A6J8AZR3"/>
<protein>
    <recommendedName>
        <fullName evidence="2">Apple domain-containing protein</fullName>
    </recommendedName>
</protein>
<dbReference type="PROSITE" id="PS50948">
    <property type="entry name" value="PAN"/>
    <property type="match status" value="1"/>
</dbReference>
<name>A0A6J8AZR3_MYTCO</name>
<feature type="domain" description="Apple" evidence="2">
    <location>
        <begin position="11"/>
        <end position="81"/>
    </location>
</feature>
<evidence type="ECO:0000313" key="3">
    <source>
        <dbReference type="EMBL" id="CAC5376355.1"/>
    </source>
</evidence>
<keyword evidence="1" id="KW-0472">Membrane</keyword>
<feature type="transmembrane region" description="Helical" evidence="1">
    <location>
        <begin position="421"/>
        <end position="441"/>
    </location>
</feature>
<keyword evidence="1" id="KW-0812">Transmembrane</keyword>
<reference evidence="3 4" key="1">
    <citation type="submission" date="2020-06" db="EMBL/GenBank/DDBJ databases">
        <authorList>
            <person name="Li R."/>
            <person name="Bekaert M."/>
        </authorList>
    </citation>
    <scope>NUCLEOTIDE SEQUENCE [LARGE SCALE GENOMIC DNA]</scope>
    <source>
        <strain evidence="4">wild</strain>
    </source>
</reference>
<organism evidence="3 4">
    <name type="scientific">Mytilus coruscus</name>
    <name type="common">Sea mussel</name>
    <dbReference type="NCBI Taxonomy" id="42192"/>
    <lineage>
        <taxon>Eukaryota</taxon>
        <taxon>Metazoa</taxon>
        <taxon>Spiralia</taxon>
        <taxon>Lophotrochozoa</taxon>
        <taxon>Mollusca</taxon>
        <taxon>Bivalvia</taxon>
        <taxon>Autobranchia</taxon>
        <taxon>Pteriomorphia</taxon>
        <taxon>Mytilida</taxon>
        <taxon>Mytiloidea</taxon>
        <taxon>Mytilidae</taxon>
        <taxon>Mytilinae</taxon>
        <taxon>Mytilus</taxon>
    </lineage>
</organism>
<sequence length="458" mass="51066">MFANYISAYRCFANVHRNKIGDCPSYRTDNKNLVNCKDECIEDENCRAASFNKDTNECSLHICPTSNDTSLASQSHIIKTCGYSICRYNYAGTGYGYCSSRTYNAKDLKTCLKFCEASYDTQDFNCTAVAYPSIIDFQNCALFDCTSYNPLIITSNFYIRHCPEEREETCPWTEDTSGIRGACLPYDKIFGTLSQCQASCDEEVWCLGLSFRSGRNYLEIGPCFRYPCNISTGGRVGNIAFYSRKCSGIITSTSLMQRDEITSTVSMTTIPYDEDTTIVHARSSFFYTNKNTVGEQFSDGTESSSTFTGKVISNPTGSSVAISTDDISSTLGTTTAQVEMNTLFIEDATHSNGMTYNPVTSNSSRTTTNICLCWCKNHENETFDDFYGRIVKPLKVNKKSLSSTIRKLTCANDNRPSAARVGYVGVITLLLVMFTIVALDFSSLANQVVRRLRQYKFA</sequence>
<dbReference type="EMBL" id="CACVKT020002179">
    <property type="protein sequence ID" value="CAC5376355.1"/>
    <property type="molecule type" value="Genomic_DNA"/>
</dbReference>
<dbReference type="Proteomes" id="UP000507470">
    <property type="component" value="Unassembled WGS sequence"/>
</dbReference>
<evidence type="ECO:0000256" key="1">
    <source>
        <dbReference type="SAM" id="Phobius"/>
    </source>
</evidence>
<evidence type="ECO:0000259" key="2">
    <source>
        <dbReference type="PROSITE" id="PS50948"/>
    </source>
</evidence>
<keyword evidence="1" id="KW-1133">Transmembrane helix</keyword>
<gene>
    <name evidence="3" type="ORF">MCOR_13024</name>
</gene>
<proteinExistence type="predicted"/>
<dbReference type="InterPro" id="IPR003609">
    <property type="entry name" value="Pan_app"/>
</dbReference>
<accession>A0A6J8AZR3</accession>